<dbReference type="RefSeq" id="WP_377111328.1">
    <property type="nucleotide sequence ID" value="NZ_JBHTHZ010000002.1"/>
</dbReference>
<dbReference type="EMBL" id="JBHTHZ010000002">
    <property type="protein sequence ID" value="MFD0792664.1"/>
    <property type="molecule type" value="Genomic_DNA"/>
</dbReference>
<dbReference type="SUPFAM" id="SSF48452">
    <property type="entry name" value="TPR-like"/>
    <property type="match status" value="1"/>
</dbReference>
<keyword evidence="3" id="KW-1185">Reference proteome</keyword>
<comment type="caution">
    <text evidence="2">The sequence shown here is derived from an EMBL/GenBank/DDBJ whole genome shotgun (WGS) entry which is preliminary data.</text>
</comment>
<reference evidence="3" key="1">
    <citation type="journal article" date="2019" name="Int. J. Syst. Evol. Microbiol.">
        <title>The Global Catalogue of Microorganisms (GCM) 10K type strain sequencing project: providing services to taxonomists for standard genome sequencing and annotation.</title>
        <authorList>
            <consortium name="The Broad Institute Genomics Platform"/>
            <consortium name="The Broad Institute Genome Sequencing Center for Infectious Disease"/>
            <person name="Wu L."/>
            <person name="Ma J."/>
        </authorList>
    </citation>
    <scope>NUCLEOTIDE SEQUENCE [LARGE SCALE GENOMIC DNA]</scope>
    <source>
        <strain evidence="3">CCUG 61484</strain>
    </source>
</reference>
<name>A0ABW3AQX3_9SPHI</name>
<dbReference type="InterPro" id="IPR019734">
    <property type="entry name" value="TPR_rpt"/>
</dbReference>
<dbReference type="Gene3D" id="1.25.40.10">
    <property type="entry name" value="Tetratricopeptide repeat domain"/>
    <property type="match status" value="4"/>
</dbReference>
<evidence type="ECO:0000313" key="2">
    <source>
        <dbReference type="EMBL" id="MFD0792664.1"/>
    </source>
</evidence>
<feature type="compositionally biased region" description="Basic and acidic residues" evidence="1">
    <location>
        <begin position="827"/>
        <end position="841"/>
    </location>
</feature>
<dbReference type="Proteomes" id="UP001597010">
    <property type="component" value="Unassembled WGS sequence"/>
</dbReference>
<evidence type="ECO:0000256" key="1">
    <source>
        <dbReference type="SAM" id="MobiDB-lite"/>
    </source>
</evidence>
<dbReference type="InterPro" id="IPR011990">
    <property type="entry name" value="TPR-like_helical_dom_sf"/>
</dbReference>
<feature type="region of interest" description="Disordered" evidence="1">
    <location>
        <begin position="827"/>
        <end position="859"/>
    </location>
</feature>
<proteinExistence type="predicted"/>
<evidence type="ECO:0000313" key="3">
    <source>
        <dbReference type="Proteomes" id="UP001597010"/>
    </source>
</evidence>
<accession>A0ABW3AQX3</accession>
<protein>
    <submittedName>
        <fullName evidence="2">Tetratricopeptide repeat protein</fullName>
    </submittedName>
</protein>
<organism evidence="2 3">
    <name type="scientific">Mucilaginibacter litoreus</name>
    <dbReference type="NCBI Taxonomy" id="1048221"/>
    <lineage>
        <taxon>Bacteria</taxon>
        <taxon>Pseudomonadati</taxon>
        <taxon>Bacteroidota</taxon>
        <taxon>Sphingobacteriia</taxon>
        <taxon>Sphingobacteriales</taxon>
        <taxon>Sphingobacteriaceae</taxon>
        <taxon>Mucilaginibacter</taxon>
    </lineage>
</organism>
<sequence length="980" mass="111447">MFSILAWHFNAVYNKPAMLRLCRLNNQFPLSRTSISIILKCYRIAAFAAILLICSCSFEKKTAFNRGMQNLTAKFNILFNANEQLRQKQELYEASYIDDYSELLSVYRDTIANNRDNPDPDMDAVKARANKIISVKEQSRYLGDAYLLLSKANFYDANFFDAIEYANYVVRSFGNQPDLKQEALVYKARALLYINQPAEAKITLDSALININPKKRITADVYASKLQYDINVRDYPDAEEMAKLAIQYSHTNVQELRWTFILAQLQELNNKPADAIASYNKVAKSNAFFDMAFNANLNRIRIEDRQSGVKLTKTARLRSLLKNPNNTDFADQIYYQIAGLQYNAGAVDSALNSYKQSVKSSTRNQPQKGLSFLRMADIYFKDKAQYALAKQYYDSTLLNLPPGYPKYNSIRKKSDNLQLLADKLQIISREDTLQMLAKLDEPTREAMIDKMVDAYTLHSQPTAVSQAQAKGAINVNQAPAESMPYGGNFYFNNSRAISQGIAIFKRIWGNRKLEDNWRRANRAESDITQNNQAAIAATDPDAPLNAAQNIADPFMVTASGYRQDIVNNLPLTPALLTQSNRRIFEAYMDIANFYRDELNDKNEAIAAYKQILARFPDNNNLPAIYYNLYRLYSETDAAQADGYKALLISKYPETPFAKTILDPEYGKHLNDDITGFSLLYNKVYDLYAAKQYAQVITAADALLSQYPNNRYAAQLYYLRAFAAGHQETLDPFNADLQQIVSKYPDDRLITPLVNSHLAYIAANQAELASRKIVLTDRELNDPLFTIPIVYQEKTEYRVPAAKMEIVPDVRKPEEKKVEAAAPVIPEKASEITHTEPEKKPEPVTVPPEQSAPTPAKPLPSIFNRSDSTNYYFVVNVSLGTTNLASSRFGIGQFNRVNFQGNNIRHQLKFVGADNQLIYVGRFSNLNNVKDYARAIIPLMPDIMKVPKDKYSFFIITKENLDKLADKNTLDSYIEYYENNY</sequence>
<dbReference type="Pfam" id="PF13174">
    <property type="entry name" value="TPR_6"/>
    <property type="match status" value="1"/>
</dbReference>
<gene>
    <name evidence="2" type="ORF">ACFQZX_03485</name>
</gene>